<dbReference type="NCBIfam" id="TIGR01662">
    <property type="entry name" value="HAD-SF-IIIA"/>
    <property type="match status" value="1"/>
</dbReference>
<dbReference type="OrthoDB" id="9787572at2"/>
<dbReference type="SUPFAM" id="SSF56784">
    <property type="entry name" value="HAD-like"/>
    <property type="match status" value="1"/>
</dbReference>
<dbReference type="Proteomes" id="UP000030598">
    <property type="component" value="Unassembled WGS sequence"/>
</dbReference>
<dbReference type="EMBL" id="JNAH01000004">
    <property type="protein sequence ID" value="KGF87788.1"/>
    <property type="molecule type" value="Genomic_DNA"/>
</dbReference>
<dbReference type="InterPro" id="IPR023214">
    <property type="entry name" value="HAD_sf"/>
</dbReference>
<organism evidence="1 2">
    <name type="scientific">Prochlorococcus marinus str. GP2</name>
    <dbReference type="NCBI Taxonomy" id="59925"/>
    <lineage>
        <taxon>Bacteria</taxon>
        <taxon>Bacillati</taxon>
        <taxon>Cyanobacteriota</taxon>
        <taxon>Cyanophyceae</taxon>
        <taxon>Synechococcales</taxon>
        <taxon>Prochlorococcaceae</taxon>
        <taxon>Prochlorococcus</taxon>
    </lineage>
</organism>
<dbReference type="eggNOG" id="COG2179">
    <property type="taxonomic scope" value="Bacteria"/>
</dbReference>
<dbReference type="GO" id="GO:0005737">
    <property type="term" value="C:cytoplasm"/>
    <property type="evidence" value="ECO:0007669"/>
    <property type="project" value="TreeGrafter"/>
</dbReference>
<name>A0A0A1ZHS8_PROMR</name>
<evidence type="ECO:0000313" key="2">
    <source>
        <dbReference type="Proteomes" id="UP000030598"/>
    </source>
</evidence>
<protein>
    <submittedName>
        <fullName evidence="1">Putative hydrolase of the HAD</fullName>
    </submittedName>
</protein>
<sequence length="164" mass="18865">MRSILKVNWDSNLPIYKISQSELQKKGINSLLLDVDGTLVNRKSNMVPKAVKNWIIESKKLFSLYLISNNPSKKRIAKIAKELNLRYIYNASKPRKKLTLSAIKEIDREPKNIAIIGDRIFTDIIVGNRCNIKTILVKRLNRDGLPIKFNLTLTIEKLISHIIK</sequence>
<dbReference type="InterPro" id="IPR006549">
    <property type="entry name" value="HAD-SF_hydro_IIIA"/>
</dbReference>
<evidence type="ECO:0000313" key="1">
    <source>
        <dbReference type="EMBL" id="KGF87788.1"/>
    </source>
</evidence>
<accession>A0A0A1ZHS8</accession>
<comment type="caution">
    <text evidence="1">The sequence shown here is derived from an EMBL/GenBank/DDBJ whole genome shotgun (WGS) entry which is preliminary data.</text>
</comment>
<dbReference type="Gene3D" id="3.40.50.1000">
    <property type="entry name" value="HAD superfamily/HAD-like"/>
    <property type="match status" value="1"/>
</dbReference>
<reference evidence="2" key="1">
    <citation type="journal article" date="2014" name="Sci. Data">
        <title>Genomes of diverse isolates of the marine cyanobacterium Prochlorococcus.</title>
        <authorList>
            <person name="Biller S."/>
            <person name="Berube P."/>
            <person name="Thompson J."/>
            <person name="Kelly L."/>
            <person name="Roggensack S."/>
            <person name="Awad L."/>
            <person name="Roache-Johnson K."/>
            <person name="Ding H."/>
            <person name="Giovannoni S.J."/>
            <person name="Moore L.R."/>
            <person name="Chisholm S.W."/>
        </authorList>
    </citation>
    <scope>NUCLEOTIDE SEQUENCE [LARGE SCALE GENOMIC DNA]</scope>
    <source>
        <strain evidence="2">GP2</strain>
    </source>
</reference>
<keyword evidence="1" id="KW-0378">Hydrolase</keyword>
<dbReference type="STRING" id="59925.EU91_0821"/>
<dbReference type="PANTHER" id="PTHR19288:SF25">
    <property type="entry name" value="PHOSPHATIDYLGLYCEROPHOSPHATASE GEP4, MITOCHONDRIAL"/>
    <property type="match status" value="1"/>
</dbReference>
<dbReference type="RefSeq" id="WP_032524328.1">
    <property type="nucleotide sequence ID" value="NZ_CP138934.1"/>
</dbReference>
<dbReference type="InterPro" id="IPR036412">
    <property type="entry name" value="HAD-like_sf"/>
</dbReference>
<dbReference type="NCBIfam" id="TIGR01668">
    <property type="entry name" value="YqeG_hyp_ppase"/>
    <property type="match status" value="1"/>
</dbReference>
<dbReference type="PANTHER" id="PTHR19288">
    <property type="entry name" value="4-NITROPHENYLPHOSPHATASE-RELATED"/>
    <property type="match status" value="1"/>
</dbReference>
<dbReference type="GO" id="GO:0008962">
    <property type="term" value="F:phosphatidylglycerophosphatase activity"/>
    <property type="evidence" value="ECO:0007669"/>
    <property type="project" value="InterPro"/>
</dbReference>
<dbReference type="InterPro" id="IPR010021">
    <property type="entry name" value="PGPP1/Gep4"/>
</dbReference>
<proteinExistence type="predicted"/>
<dbReference type="Pfam" id="PF13242">
    <property type="entry name" value="Hydrolase_like"/>
    <property type="match status" value="1"/>
</dbReference>
<gene>
    <name evidence="1" type="ORF">EU91_0821</name>
</gene>
<dbReference type="AlphaFoldDB" id="A0A0A1ZHS8"/>